<feature type="region of interest" description="Disordered" evidence="1">
    <location>
        <begin position="1"/>
        <end position="26"/>
    </location>
</feature>
<organism evidence="2">
    <name type="scientific">marine metagenome</name>
    <dbReference type="NCBI Taxonomy" id="408172"/>
    <lineage>
        <taxon>unclassified sequences</taxon>
        <taxon>metagenomes</taxon>
        <taxon>ecological metagenomes</taxon>
    </lineage>
</organism>
<evidence type="ECO:0000313" key="2">
    <source>
        <dbReference type="EMBL" id="SVE31730.1"/>
    </source>
</evidence>
<gene>
    <name evidence="2" type="ORF">METZ01_LOCUS484584</name>
</gene>
<dbReference type="EMBL" id="UINC01208938">
    <property type="protein sequence ID" value="SVE31730.1"/>
    <property type="molecule type" value="Genomic_DNA"/>
</dbReference>
<evidence type="ECO:0000256" key="1">
    <source>
        <dbReference type="SAM" id="MobiDB-lite"/>
    </source>
</evidence>
<dbReference type="AlphaFoldDB" id="A0A383CI47"/>
<proteinExistence type="predicted"/>
<protein>
    <submittedName>
        <fullName evidence="2">Uncharacterized protein</fullName>
    </submittedName>
</protein>
<reference evidence="2" key="1">
    <citation type="submission" date="2018-05" db="EMBL/GenBank/DDBJ databases">
        <authorList>
            <person name="Lanie J.A."/>
            <person name="Ng W.-L."/>
            <person name="Kazmierczak K.M."/>
            <person name="Andrzejewski T.M."/>
            <person name="Davidsen T.M."/>
            <person name="Wayne K.J."/>
            <person name="Tettelin H."/>
            <person name="Glass J.I."/>
            <person name="Rusch D."/>
            <person name="Podicherti R."/>
            <person name="Tsui H.-C.T."/>
            <person name="Winkler M.E."/>
        </authorList>
    </citation>
    <scope>NUCLEOTIDE SEQUENCE</scope>
</reference>
<feature type="non-terminal residue" evidence="2">
    <location>
        <position position="1"/>
    </location>
</feature>
<accession>A0A383CI47</accession>
<sequence>HMTSRGSRFNPMAGGAPGKDSPEWQHTTTKNMRNFIRKWGTTVQHDSHMKPIVSPKYNIGFVVENCDTHILKQLEPWCSDIYGDWVGHKGFGVNQYIEEEQPNTKYDLGSKIHSQHIEPVNDIVVRFDCQLLNASNFQIIVNLSEILEDSGEIGTMELEIFKLEIKSLNIDEKELINSKHTEGYVF</sequence>
<name>A0A383CI47_9ZZZZ</name>